<accession>A0A0A6VRW2</accession>
<dbReference type="OrthoDB" id="9799372at2"/>
<dbReference type="AlphaFoldDB" id="A0A0A6VRW2"/>
<gene>
    <name evidence="3" type="ORF">GY22_08465</name>
</gene>
<dbReference type="PANTHER" id="PTHR43428:SF1">
    <property type="entry name" value="ARSENATE REDUCTASE"/>
    <property type="match status" value="1"/>
</dbReference>
<dbReference type="EMBL" id="JSUH01000006">
    <property type="protein sequence ID" value="KHD97720.1"/>
    <property type="molecule type" value="Genomic_DNA"/>
</dbReference>
<dbReference type="SMART" id="SM00226">
    <property type="entry name" value="LMWPc"/>
    <property type="match status" value="2"/>
</dbReference>
<evidence type="ECO:0000313" key="3">
    <source>
        <dbReference type="EMBL" id="KHD97720.1"/>
    </source>
</evidence>
<feature type="domain" description="Phosphotyrosine protein phosphatase I" evidence="2">
    <location>
        <begin position="146"/>
        <end position="271"/>
    </location>
</feature>
<comment type="caution">
    <text evidence="3">The sequence shown here is derived from an EMBL/GenBank/DDBJ whole genome shotgun (WGS) entry which is preliminary data.</text>
</comment>
<keyword evidence="4" id="KW-1185">Reference proteome</keyword>
<dbReference type="GO" id="GO:0046685">
    <property type="term" value="P:response to arsenic-containing substance"/>
    <property type="evidence" value="ECO:0007669"/>
    <property type="project" value="UniProtKB-KW"/>
</dbReference>
<dbReference type="InterPro" id="IPR036196">
    <property type="entry name" value="Ptyr_pPase_sf"/>
</dbReference>
<proteinExistence type="predicted"/>
<dbReference type="SUPFAM" id="SSF52788">
    <property type="entry name" value="Phosphotyrosine protein phosphatases I"/>
    <property type="match status" value="2"/>
</dbReference>
<dbReference type="Proteomes" id="UP000030466">
    <property type="component" value="Unassembled WGS sequence"/>
</dbReference>
<dbReference type="PANTHER" id="PTHR43428">
    <property type="entry name" value="ARSENATE REDUCTASE"/>
    <property type="match status" value="1"/>
</dbReference>
<keyword evidence="1" id="KW-0059">Arsenical resistance</keyword>
<dbReference type="Pfam" id="PF01451">
    <property type="entry name" value="LMWPc"/>
    <property type="match status" value="2"/>
</dbReference>
<dbReference type="Gene3D" id="3.40.50.2300">
    <property type="match status" value="2"/>
</dbReference>
<evidence type="ECO:0000259" key="2">
    <source>
        <dbReference type="SMART" id="SM00226"/>
    </source>
</evidence>
<dbReference type="InterPro" id="IPR023485">
    <property type="entry name" value="Ptyr_pPase"/>
</dbReference>
<evidence type="ECO:0000313" key="4">
    <source>
        <dbReference type="Proteomes" id="UP000030466"/>
    </source>
</evidence>
<reference evidence="3 4" key="1">
    <citation type="journal article" date="2003" name="Int. J. Syst. Evol. Microbiol.">
        <title>Kocuria polaris sp. nov., an orange-pigmented psychrophilic bacterium isolated from an Antarctic cyanobacterial mat sample.</title>
        <authorList>
            <person name="Reddy G.S."/>
            <person name="Prakash J.S."/>
            <person name="Prabahar V."/>
            <person name="Matsumoto G.I."/>
            <person name="Stackebrandt E."/>
            <person name="Shivaji S."/>
        </authorList>
    </citation>
    <scope>NUCLEOTIDE SEQUENCE [LARGE SCALE GENOMIC DNA]</scope>
    <source>
        <strain evidence="3 4">CMS 76or</strain>
    </source>
</reference>
<evidence type="ECO:0000256" key="1">
    <source>
        <dbReference type="ARBA" id="ARBA00022849"/>
    </source>
</evidence>
<protein>
    <submittedName>
        <fullName evidence="3">Arsenate reductase</fullName>
    </submittedName>
</protein>
<feature type="domain" description="Phosphotyrosine protein phosphatase I" evidence="2">
    <location>
        <begin position="7"/>
        <end position="137"/>
    </location>
</feature>
<organism evidence="3 4">
    <name type="scientific">Kocuria rosea subsp. polaris</name>
    <dbReference type="NCBI Taxonomy" id="136273"/>
    <lineage>
        <taxon>Bacteria</taxon>
        <taxon>Bacillati</taxon>
        <taxon>Actinomycetota</taxon>
        <taxon>Actinomycetes</taxon>
        <taxon>Micrococcales</taxon>
        <taxon>Micrococcaceae</taxon>
        <taxon>Kocuria</taxon>
    </lineage>
</organism>
<name>A0A0A6VRW2_KOCRO</name>
<sequence>MSETTQPSVLFVCAKNGGKSQMAAALMEHHARGAVEVHSAGTKPGSKINALSAEVVAEVGADMSSGTPKLIDPELLRRVDRVVVLGDEARVEPVEGMTGTIETWHTDEPSVRGIEGAERMRLVRDDIDTRVRRLLDELTAERTDRPSVLFVCVHNAGRSQMAAAYLSHLSRGRIEVRSAGSAPADSVNPAAVAAMAEEGIDMSAETPKVLTDEAVQDSDVVITMGCGDACPFYPGKRYEDWALADPAGKGVESVRPIRDEIRARIQQLIAELLPGETAG</sequence>
<dbReference type="CDD" id="cd16345">
    <property type="entry name" value="LMWP_ArsC"/>
    <property type="match status" value="1"/>
</dbReference>